<sequence length="688" mass="77318">MEEEDSESTFGTQDSRSTLRHEISIPSQSWSLDMLLRKLKAIELKKDDKLASVLDAMGELGTFQWRLVALTLIPYELLTIFMFSDSFILTAQKPYCNTSWILKVGPNLSVAEQMNLTLPRAPNGSFQTCLMYIPVSWDLDSIIHFGLNYTETCRYGWIYPYAEKRSLINEFDLVCGNEPNKENMQTVFLAGFLTGSLFFGFLCDKIGRYPVFLMSLKGILFFGFGTAFVKSFNQYLFFRFNAAQASVGYIISSSSLVMEWLVGEHRTHAIVLQHCFLGLGIIFLSGVATKIFHWRLVFLLAGTPLFPIISNIWVVRESPRWLMVKGKVDEAKKVLCYAAEVNKKTIPLSLLNELQPPAKKVKKVSIMDFHTNQHRFKVVLTMACMWFSISYIYFTLGLKLKDYGIENYLRQMLPGTLEVPARLYCLVLLKNFGKKSTLFMNLILATISCFFLLFLSQELKSTIILMLVLGYFNVAASVSVIFIYTCELLPTALRSTGLGMVALAWSAGGISALAVFHHIKTQLPVFFCCLCCVVALCFSTFVPKTGNQPFRDSTEYGSSINRESIDSKRKSQDVTAMILSEESMSDISVNDVAKNTILNALPLKSEASRSSDTDLKEPSNVVDEVAKNTILKALLLKSEASGFSDTDLKDPSNVVDEVAKNTIFNILPLKSEANRFSNTDLKEPSNEE</sequence>
<dbReference type="SUPFAM" id="SSF103473">
    <property type="entry name" value="MFS general substrate transporter"/>
    <property type="match status" value="1"/>
</dbReference>
<comment type="caution">
    <text evidence="7">The sequence shown here is derived from an EMBL/GenBank/DDBJ whole genome shotgun (WGS) entry which is preliminary data.</text>
</comment>
<protein>
    <submittedName>
        <fullName evidence="7">Solute carrier family 22 member 14</fullName>
    </submittedName>
</protein>
<evidence type="ECO:0000256" key="2">
    <source>
        <dbReference type="ARBA" id="ARBA00022692"/>
    </source>
</evidence>
<dbReference type="Pfam" id="PF07690">
    <property type="entry name" value="MFS_1"/>
    <property type="match status" value="1"/>
</dbReference>
<reference evidence="7" key="1">
    <citation type="submission" date="2020-03" db="EMBL/GenBank/DDBJ databases">
        <title>Studies in the Genomics of Life Span.</title>
        <authorList>
            <person name="Glass D."/>
        </authorList>
    </citation>
    <scope>NUCLEOTIDE SEQUENCE</scope>
    <source>
        <strain evidence="7">LTLLF</strain>
        <tissue evidence="7">Muscle</tissue>
    </source>
</reference>
<keyword evidence="2 5" id="KW-0812">Transmembrane</keyword>
<feature type="transmembrane region" description="Helical" evidence="5">
    <location>
        <begin position="438"/>
        <end position="456"/>
    </location>
</feature>
<dbReference type="GO" id="GO:0016020">
    <property type="term" value="C:membrane"/>
    <property type="evidence" value="ECO:0007669"/>
    <property type="project" value="UniProtKB-SubCell"/>
</dbReference>
<feature type="transmembrane region" description="Helical" evidence="5">
    <location>
        <begin position="184"/>
        <end position="202"/>
    </location>
</feature>
<evidence type="ECO:0000256" key="1">
    <source>
        <dbReference type="ARBA" id="ARBA00004141"/>
    </source>
</evidence>
<dbReference type="GO" id="GO:0022857">
    <property type="term" value="F:transmembrane transporter activity"/>
    <property type="evidence" value="ECO:0007669"/>
    <property type="project" value="InterPro"/>
</dbReference>
<dbReference type="PANTHER" id="PTHR24064">
    <property type="entry name" value="SOLUTE CARRIER FAMILY 22 MEMBER"/>
    <property type="match status" value="1"/>
</dbReference>
<evidence type="ECO:0000256" key="4">
    <source>
        <dbReference type="ARBA" id="ARBA00023136"/>
    </source>
</evidence>
<accession>A0A8J6GBE0</accession>
<dbReference type="InterPro" id="IPR036259">
    <property type="entry name" value="MFS_trans_sf"/>
</dbReference>
<keyword evidence="4 5" id="KW-0472">Membrane</keyword>
<dbReference type="EMBL" id="JAATJU010023548">
    <property type="protein sequence ID" value="KAH0507508.1"/>
    <property type="molecule type" value="Genomic_DNA"/>
</dbReference>
<evidence type="ECO:0000256" key="5">
    <source>
        <dbReference type="SAM" id="Phobius"/>
    </source>
</evidence>
<dbReference type="AlphaFoldDB" id="A0A8J6GBE0"/>
<name>A0A8J6GBE0_MICOH</name>
<keyword evidence="3 5" id="KW-1133">Transmembrane helix</keyword>
<proteinExistence type="predicted"/>
<feature type="transmembrane region" description="Helical" evidence="5">
    <location>
        <begin position="209"/>
        <end position="229"/>
    </location>
</feature>
<feature type="transmembrane region" description="Helical" evidence="5">
    <location>
        <begin position="463"/>
        <end position="485"/>
    </location>
</feature>
<organism evidence="7 8">
    <name type="scientific">Microtus ochrogaster</name>
    <name type="common">Prairie vole</name>
    <dbReference type="NCBI Taxonomy" id="79684"/>
    <lineage>
        <taxon>Eukaryota</taxon>
        <taxon>Metazoa</taxon>
        <taxon>Chordata</taxon>
        <taxon>Craniata</taxon>
        <taxon>Vertebrata</taxon>
        <taxon>Euteleostomi</taxon>
        <taxon>Mammalia</taxon>
        <taxon>Eutheria</taxon>
        <taxon>Euarchontoglires</taxon>
        <taxon>Glires</taxon>
        <taxon>Rodentia</taxon>
        <taxon>Myomorpha</taxon>
        <taxon>Muroidea</taxon>
        <taxon>Cricetidae</taxon>
        <taxon>Arvicolinae</taxon>
        <taxon>Microtus</taxon>
    </lineage>
</organism>
<dbReference type="InterPro" id="IPR020846">
    <property type="entry name" value="MFS_dom"/>
</dbReference>
<feature type="transmembrane region" description="Helical" evidence="5">
    <location>
        <begin position="241"/>
        <end position="262"/>
    </location>
</feature>
<dbReference type="Gene3D" id="1.20.1250.20">
    <property type="entry name" value="MFS general substrate transporter like domains"/>
    <property type="match status" value="1"/>
</dbReference>
<feature type="transmembrane region" description="Helical" evidence="5">
    <location>
        <begin position="294"/>
        <end position="315"/>
    </location>
</feature>
<dbReference type="PROSITE" id="PS50850">
    <property type="entry name" value="MFS"/>
    <property type="match status" value="1"/>
</dbReference>
<feature type="transmembrane region" description="Helical" evidence="5">
    <location>
        <begin position="269"/>
        <end position="288"/>
    </location>
</feature>
<evidence type="ECO:0000313" key="7">
    <source>
        <dbReference type="EMBL" id="KAH0507508.1"/>
    </source>
</evidence>
<feature type="transmembrane region" description="Helical" evidence="5">
    <location>
        <begin position="523"/>
        <end position="542"/>
    </location>
</feature>
<feature type="transmembrane region" description="Helical" evidence="5">
    <location>
        <begin position="376"/>
        <end position="394"/>
    </location>
</feature>
<gene>
    <name evidence="7" type="ORF">LTLLF_168370</name>
</gene>
<evidence type="ECO:0000259" key="6">
    <source>
        <dbReference type="PROSITE" id="PS50850"/>
    </source>
</evidence>
<dbReference type="Proteomes" id="UP000710432">
    <property type="component" value="Unassembled WGS sequence"/>
</dbReference>
<evidence type="ECO:0000256" key="3">
    <source>
        <dbReference type="ARBA" id="ARBA00022989"/>
    </source>
</evidence>
<comment type="subcellular location">
    <subcellularLocation>
        <location evidence="1">Membrane</location>
        <topology evidence="1">Multi-pass membrane protein</topology>
    </subcellularLocation>
</comment>
<feature type="domain" description="Major facilitator superfamily (MFS) profile" evidence="6">
    <location>
        <begin position="124"/>
        <end position="546"/>
    </location>
</feature>
<dbReference type="InterPro" id="IPR011701">
    <property type="entry name" value="MFS"/>
</dbReference>
<evidence type="ECO:0000313" key="8">
    <source>
        <dbReference type="Proteomes" id="UP000710432"/>
    </source>
</evidence>
<feature type="transmembrane region" description="Helical" evidence="5">
    <location>
        <begin position="497"/>
        <end position="516"/>
    </location>
</feature>